<evidence type="ECO:0000313" key="1">
    <source>
        <dbReference type="EMBL" id="CZS93461.1"/>
    </source>
</evidence>
<dbReference type="Proteomes" id="UP000178912">
    <property type="component" value="Unassembled WGS sequence"/>
</dbReference>
<dbReference type="AlphaFoldDB" id="A0A1E1K656"/>
<accession>A0A1E1K656</accession>
<organism evidence="1 2">
    <name type="scientific">Rhynchosporium agropyri</name>
    <dbReference type="NCBI Taxonomy" id="914238"/>
    <lineage>
        <taxon>Eukaryota</taxon>
        <taxon>Fungi</taxon>
        <taxon>Dikarya</taxon>
        <taxon>Ascomycota</taxon>
        <taxon>Pezizomycotina</taxon>
        <taxon>Leotiomycetes</taxon>
        <taxon>Helotiales</taxon>
        <taxon>Ploettnerulaceae</taxon>
        <taxon>Rhynchosporium</taxon>
    </lineage>
</organism>
<protein>
    <submittedName>
        <fullName evidence="1">Uncharacterized protein</fullName>
    </submittedName>
</protein>
<keyword evidence="2" id="KW-1185">Reference proteome</keyword>
<dbReference type="EMBL" id="FJUX01000015">
    <property type="protein sequence ID" value="CZS93461.1"/>
    <property type="molecule type" value="Genomic_DNA"/>
</dbReference>
<gene>
    <name evidence="1" type="ORF">RAG0_03758</name>
</gene>
<evidence type="ECO:0000313" key="2">
    <source>
        <dbReference type="Proteomes" id="UP000178912"/>
    </source>
</evidence>
<name>A0A1E1K656_9HELO</name>
<sequence>MSMPELLVSSAHAEKKCRKICVVATTTVDIKKGLEQLCKQGLGAAISCPKIFGAQEGLVRCRKIVLLSSYIDAGSQVHNTRWAFTPRKYLGSCWRSVQHRCLTSLSVAMMNENIFDLGLKIGPKTTGTRHRRCASIDKATPTYNF</sequence>
<proteinExistence type="predicted"/>
<reference evidence="2" key="1">
    <citation type="submission" date="2016-03" db="EMBL/GenBank/DDBJ databases">
        <authorList>
            <person name="Guldener U."/>
        </authorList>
    </citation>
    <scope>NUCLEOTIDE SEQUENCE [LARGE SCALE GENOMIC DNA]</scope>
    <source>
        <strain evidence="2">04CH-RAC-A.6.1</strain>
    </source>
</reference>